<evidence type="ECO:0000313" key="3">
    <source>
        <dbReference type="Proteomes" id="UP000278143"/>
    </source>
</evidence>
<dbReference type="Proteomes" id="UP000278143">
    <property type="component" value="Unassembled WGS sequence"/>
</dbReference>
<dbReference type="Gene3D" id="3.40.50.1820">
    <property type="entry name" value="alpha/beta hydrolase"/>
    <property type="match status" value="1"/>
</dbReference>
<dbReference type="EMBL" id="KZ989242">
    <property type="protein sequence ID" value="RKP27249.1"/>
    <property type="molecule type" value="Genomic_DNA"/>
</dbReference>
<evidence type="ECO:0000313" key="2">
    <source>
        <dbReference type="EMBL" id="RKP27249.1"/>
    </source>
</evidence>
<feature type="domain" description="Serine aminopeptidase S33" evidence="1">
    <location>
        <begin position="40"/>
        <end position="215"/>
    </location>
</feature>
<dbReference type="InterPro" id="IPR029058">
    <property type="entry name" value="AB_hydrolase_fold"/>
</dbReference>
<dbReference type="InterPro" id="IPR022742">
    <property type="entry name" value="Hydrolase_4"/>
</dbReference>
<gene>
    <name evidence="2" type="ORF">SYNPS1DRAFT_21174</name>
</gene>
<evidence type="ECO:0000259" key="1">
    <source>
        <dbReference type="Pfam" id="PF12146"/>
    </source>
</evidence>
<dbReference type="Pfam" id="PF12146">
    <property type="entry name" value="Hydrolase_4"/>
    <property type="match status" value="1"/>
</dbReference>
<dbReference type="AlphaFoldDB" id="A0A4V1J242"/>
<dbReference type="GO" id="GO:0016787">
    <property type="term" value="F:hydrolase activity"/>
    <property type="evidence" value="ECO:0007669"/>
    <property type="project" value="UniProtKB-KW"/>
</dbReference>
<dbReference type="OrthoDB" id="94039at2759"/>
<keyword evidence="2" id="KW-0378">Hydrolase</keyword>
<dbReference type="SUPFAM" id="SSF53474">
    <property type="entry name" value="alpha/beta-Hydrolases"/>
    <property type="match status" value="1"/>
</dbReference>
<protein>
    <submittedName>
        <fullName evidence="2">Alpha/Beta hydrolase protein</fullName>
    </submittedName>
</protein>
<name>A0A4V1J242_9FUNG</name>
<organism evidence="2 3">
    <name type="scientific">Syncephalis pseudoplumigaleata</name>
    <dbReference type="NCBI Taxonomy" id="1712513"/>
    <lineage>
        <taxon>Eukaryota</taxon>
        <taxon>Fungi</taxon>
        <taxon>Fungi incertae sedis</taxon>
        <taxon>Zoopagomycota</taxon>
        <taxon>Zoopagomycotina</taxon>
        <taxon>Zoopagomycetes</taxon>
        <taxon>Zoopagales</taxon>
        <taxon>Piptocephalidaceae</taxon>
        <taxon>Syncephalis</taxon>
    </lineage>
</organism>
<sequence>MIAKTSPVRLVAAAEPCLQLAYRRYQLRPQHGRPAVRCNMLVAHATGLCKEVYAPLLDRIGTADGEAITLDMRNHGDSMLANRPAFDSGKATTVAMEDYSKDIGACMEALAMDSRRVPIIGIGHSAGATGILLVEAARPGTFSAIVAIDPVLSVVDLHDASQPAAARYMNDVSERLAAMVRRRRDRWPDRAAAHAYLNGRGIYANWSKDAFDAFISVLTATLR</sequence>
<accession>A0A4V1J242</accession>
<keyword evidence="3" id="KW-1185">Reference proteome</keyword>
<reference evidence="3" key="1">
    <citation type="journal article" date="2018" name="Nat. Microbiol.">
        <title>Leveraging single-cell genomics to expand the fungal tree of life.</title>
        <authorList>
            <person name="Ahrendt S.R."/>
            <person name="Quandt C.A."/>
            <person name="Ciobanu D."/>
            <person name="Clum A."/>
            <person name="Salamov A."/>
            <person name="Andreopoulos B."/>
            <person name="Cheng J.F."/>
            <person name="Woyke T."/>
            <person name="Pelin A."/>
            <person name="Henrissat B."/>
            <person name="Reynolds N.K."/>
            <person name="Benny G.L."/>
            <person name="Smith M.E."/>
            <person name="James T.Y."/>
            <person name="Grigoriev I.V."/>
        </authorList>
    </citation>
    <scope>NUCLEOTIDE SEQUENCE [LARGE SCALE GENOMIC DNA]</scope>
    <source>
        <strain evidence="3">Benny S71-1</strain>
    </source>
</reference>
<proteinExistence type="predicted"/>